<proteinExistence type="predicted"/>
<evidence type="ECO:0000313" key="2">
    <source>
        <dbReference type="Proteomes" id="UP000541444"/>
    </source>
</evidence>
<comment type="caution">
    <text evidence="1">The sequence shown here is derived from an EMBL/GenBank/DDBJ whole genome shotgun (WGS) entry which is preliminary data.</text>
</comment>
<sequence length="220" mass="24734">APKYFYLSLSLSLSRLQAAASERYGSKMLVRDDNALVKPCNPSLFLNSVWTQNMPDTMKEVWRKYLMQLQNYPLRTTVSSFLQTSIDNFDCLAGCSGTIAQKISGIKKLQLRRLLLIMEFKMIEVVNSEIAVEAVAMNQSRINPKLERIEDTKQLNQTHSTKISDVSNFLELIKSLAKLALEGWANPGQGCAEANKSFMYSKASNPSVRSTSVIFHLDAK</sequence>
<gene>
    <name evidence="1" type="ORF">GIB67_026383</name>
</gene>
<name>A0A7J7P626_9MAGN</name>
<dbReference type="OrthoDB" id="10267969at2759"/>
<protein>
    <submittedName>
        <fullName evidence="1">Uncharacterized protein</fullName>
    </submittedName>
</protein>
<reference evidence="1 2" key="1">
    <citation type="journal article" date="2020" name="IScience">
        <title>Genome Sequencing of the Endangered Kingdonia uniflora (Circaeasteraceae, Ranunculales) Reveals Potential Mechanisms of Evolutionary Specialization.</title>
        <authorList>
            <person name="Sun Y."/>
            <person name="Deng T."/>
            <person name="Zhang A."/>
            <person name="Moore M.J."/>
            <person name="Landis J.B."/>
            <person name="Lin N."/>
            <person name="Zhang H."/>
            <person name="Zhang X."/>
            <person name="Huang J."/>
            <person name="Zhang X."/>
            <person name="Sun H."/>
            <person name="Wang H."/>
        </authorList>
    </citation>
    <scope>NUCLEOTIDE SEQUENCE [LARGE SCALE GENOMIC DNA]</scope>
    <source>
        <strain evidence="1">TB1705</strain>
        <tissue evidence="1">Leaf</tissue>
    </source>
</reference>
<keyword evidence="2" id="KW-1185">Reference proteome</keyword>
<organism evidence="1 2">
    <name type="scientific">Kingdonia uniflora</name>
    <dbReference type="NCBI Taxonomy" id="39325"/>
    <lineage>
        <taxon>Eukaryota</taxon>
        <taxon>Viridiplantae</taxon>
        <taxon>Streptophyta</taxon>
        <taxon>Embryophyta</taxon>
        <taxon>Tracheophyta</taxon>
        <taxon>Spermatophyta</taxon>
        <taxon>Magnoliopsida</taxon>
        <taxon>Ranunculales</taxon>
        <taxon>Circaeasteraceae</taxon>
        <taxon>Kingdonia</taxon>
    </lineage>
</organism>
<dbReference type="AlphaFoldDB" id="A0A7J7P626"/>
<accession>A0A7J7P626</accession>
<dbReference type="Proteomes" id="UP000541444">
    <property type="component" value="Unassembled WGS sequence"/>
</dbReference>
<evidence type="ECO:0000313" key="1">
    <source>
        <dbReference type="EMBL" id="KAF6174895.1"/>
    </source>
</evidence>
<feature type="non-terminal residue" evidence="1">
    <location>
        <position position="1"/>
    </location>
</feature>
<dbReference type="EMBL" id="JACGCM010000223">
    <property type="protein sequence ID" value="KAF6174895.1"/>
    <property type="molecule type" value="Genomic_DNA"/>
</dbReference>